<comment type="PTM">
    <text evidence="12">Sumoylation plays a regulatory role in E2 transcriptional activity.</text>
</comment>
<feature type="domain" description="Papillomavirus E2 N-terminal" evidence="14">
    <location>
        <begin position="2"/>
        <end position="200"/>
    </location>
</feature>
<sequence>MMEALNERFAALQEVQMAHIEQGSTKLSDQRKYWELCRREHVLLNFARRHHITRLGMNIVPGLATSEAKAKDAIRMGLLLQALLDSPYADEPWSMSDTSFEVLLAPPEQCFKKNGVTVEVSFDNDPLNCNIYTLWKCIYYMDEEDKWKKTEGKVDYDGLYYEQEDGLRVYYHRFLEDAQFYGSTLQWTVNYKNKRISASVSSSALSSGPLSPALSEIDGTEPPAQWGRTLTLIIQRRLPLHLLPMPQGPWGTRGEGGGAGGPINGRDPDPRNNARHPLVGDDSDEDEEDGPHRRSHPKHPRGEGGAGKSAPVNPTASVPPRPTGDGLGGRDPKGVPLEEGPLGRSGRATVLFRAVGPRGPGREGSGGTSGEDDKENEFPEDGEETGPSPESEEDSLGSEEETSEGSPPPRISPAVPYAQVAQRCGESEGHDQCGSGQSPPETGEPVILFKGDGNGLKCWRRRLKTRHRCCFSIITTTFSYAGDEGADRVGRPRMMIGFASSVQRETFLSKVKIPKGIDWSFGWFDAL</sequence>
<evidence type="ECO:0000313" key="17">
    <source>
        <dbReference type="Proteomes" id="UP000241838"/>
    </source>
</evidence>
<comment type="function">
    <text evidence="12">Plays a role in the initiation of viral DNA replication. A dimer of E2 interacts with a dimer of E1 in order to improve specificity of E1 DNA binding activity. Once the complex recognizes and binds DNA at specific sites, the E2 dimer is removed from DNA. E2 also regulates viral transcription through binding to the E2RE response element (5'-ACCNNNNNNGGT-3') present in multiple copies in the regulatory regions of the viral genome. Activates or represses transcription depending on E2RE's position with regards to proximal promoter elements including the TATA-box. Repression occurs by sterically hindering the assembly of the transcription initiation complex.</text>
</comment>
<evidence type="ECO:0000256" key="13">
    <source>
        <dbReference type="SAM" id="MobiDB-lite"/>
    </source>
</evidence>
<evidence type="ECO:0000256" key="11">
    <source>
        <dbReference type="ARBA" id="ARBA00023163"/>
    </source>
</evidence>
<dbReference type="InterPro" id="IPR035975">
    <property type="entry name" value="E2/EBNA1_C_sf"/>
</dbReference>
<dbReference type="Gene3D" id="1.10.287.30">
    <property type="entry name" value="E2 (early) protein, N terminal domain, subdomain 1"/>
    <property type="match status" value="1"/>
</dbReference>
<feature type="domain" description="Papillomavirus E2 C-terminal" evidence="15">
    <location>
        <begin position="445"/>
        <end position="519"/>
    </location>
</feature>
<dbReference type="HAMAP" id="MF_04001">
    <property type="entry name" value="PPV_E2"/>
    <property type="match status" value="1"/>
</dbReference>
<evidence type="ECO:0000256" key="8">
    <source>
        <dbReference type="ARBA" id="ARBA00023015"/>
    </source>
</evidence>
<keyword evidence="4 12" id="KW-0244">Early protein</keyword>
<feature type="region of interest" description="Disordered" evidence="13">
    <location>
        <begin position="245"/>
        <end position="446"/>
    </location>
</feature>
<dbReference type="Proteomes" id="UP000241838">
    <property type="component" value="Segment"/>
</dbReference>
<gene>
    <name evidence="12" type="primary">E2</name>
</gene>
<dbReference type="InterPro" id="IPR001866">
    <property type="entry name" value="PPV_E2_N"/>
</dbReference>
<dbReference type="InterPro" id="IPR042503">
    <property type="entry name" value="Regulatory_protein_E2_N_1"/>
</dbReference>
<proteinExistence type="inferred from homology"/>
<comment type="subunit">
    <text evidence="12">Binds DNA as homodimer. Interacts with protein E1; this interaction greatly increases E1 DNA-binding activity. Interacts with protein L1; this interaction enhances E2-dependent replication and transcription activation. Interacts with protein L2; this interaction inhibits E2 transcriptional activity but not DNA replication function E2. Interacts with protein E7; this interaction inhibits E7 oncogenic activity. Interacts with host TAF1; this interaction modulates E2-dependent transcriptional regulation. Interacts with host BRD4; this interaction mediates E2 transcriptional activation function. Additionally, the interaction with host BRD4 on mitotic chromosomes mediates tethering of the viral genome. Interacts with host TOPBP1; this interaction is required for optimal viral DNA replication.</text>
</comment>
<dbReference type="SUPFAM" id="SSF54957">
    <property type="entry name" value="Viral DNA-binding domain"/>
    <property type="match status" value="1"/>
</dbReference>
<evidence type="ECO:0000259" key="15">
    <source>
        <dbReference type="Pfam" id="PF00511"/>
    </source>
</evidence>
<evidence type="ECO:0000256" key="6">
    <source>
        <dbReference type="ARBA" id="ARBA00022562"/>
    </source>
</evidence>
<keyword evidence="12" id="KW-0832">Ubl conjugation</keyword>
<dbReference type="GO" id="GO:0039693">
    <property type="term" value="P:viral DNA genome replication"/>
    <property type="evidence" value="ECO:0007669"/>
    <property type="project" value="UniProtKB-UniRule"/>
</dbReference>
<feature type="region of interest" description="DNA-binding domain" evidence="12">
    <location>
        <begin position="443"/>
        <end position="527"/>
    </location>
</feature>
<protein>
    <recommendedName>
        <fullName evidence="12">Regulatory protein E2</fullName>
    </recommendedName>
</protein>
<comment type="similarity">
    <text evidence="2">Belongs to the papillomaviridae E8^E2C protein family.</text>
</comment>
<evidence type="ECO:0000256" key="10">
    <source>
        <dbReference type="ARBA" id="ARBA00023159"/>
    </source>
</evidence>
<dbReference type="Pfam" id="PF00511">
    <property type="entry name" value="PPV_E2_C"/>
    <property type="match status" value="1"/>
</dbReference>
<evidence type="ECO:0000256" key="12">
    <source>
        <dbReference type="HAMAP-Rule" id="MF_04001"/>
    </source>
</evidence>
<dbReference type="GO" id="GO:0006260">
    <property type="term" value="P:DNA replication"/>
    <property type="evidence" value="ECO:0007669"/>
    <property type="project" value="UniProtKB-KW"/>
</dbReference>
<keyword evidence="12" id="KW-1017">Isopeptide bond</keyword>
<comment type="subcellular location">
    <subcellularLocation>
        <location evidence="1 12">Host nucleus</location>
    </subcellularLocation>
</comment>
<evidence type="ECO:0000256" key="3">
    <source>
        <dbReference type="ARBA" id="ARBA00022491"/>
    </source>
</evidence>
<keyword evidence="9 12" id="KW-0238">DNA-binding</keyword>
<feature type="compositionally biased region" description="Gly residues" evidence="13">
    <location>
        <begin position="358"/>
        <end position="369"/>
    </location>
</feature>
<keyword evidence="7 12" id="KW-0235">DNA replication</keyword>
<keyword evidence="6 12" id="KW-1048">Host nucleus</keyword>
<feature type="compositionally biased region" description="Low complexity" evidence="13">
    <location>
        <begin position="202"/>
        <end position="215"/>
    </location>
</feature>
<dbReference type="GO" id="GO:0000166">
    <property type="term" value="F:nucleotide binding"/>
    <property type="evidence" value="ECO:0007669"/>
    <property type="project" value="UniProtKB-UniRule"/>
</dbReference>
<organism evidence="16 17">
    <name type="scientific">Leptonychotes weddellii papillomavirus 5</name>
    <dbReference type="NCBI Taxonomy" id="2077306"/>
    <lineage>
        <taxon>Viruses</taxon>
        <taxon>Monodnaviria</taxon>
        <taxon>Shotokuvirae</taxon>
        <taxon>Cossaviricota</taxon>
        <taxon>Papovaviricetes</taxon>
        <taxon>Zurhausenvirales</taxon>
        <taxon>Papillomaviridae</taxon>
    </lineage>
</organism>
<name>A0A2I8B2Q8_9PAPI</name>
<dbReference type="SUPFAM" id="SSF51332">
    <property type="entry name" value="E2 regulatory, transactivation domain"/>
    <property type="match status" value="1"/>
</dbReference>
<dbReference type="InterPro" id="IPR033668">
    <property type="entry name" value="Reg_prot_E2"/>
</dbReference>
<evidence type="ECO:0000256" key="1">
    <source>
        <dbReference type="ARBA" id="ARBA00004147"/>
    </source>
</evidence>
<dbReference type="Gene3D" id="3.30.70.330">
    <property type="match status" value="1"/>
</dbReference>
<dbReference type="Pfam" id="PF00508">
    <property type="entry name" value="PPV_E2_N"/>
    <property type="match status" value="1"/>
</dbReference>
<keyword evidence="5 12" id="KW-0597">Phosphoprotein</keyword>
<feature type="compositionally biased region" description="Acidic residues" evidence="13">
    <location>
        <begin position="370"/>
        <end position="403"/>
    </location>
</feature>
<comment type="similarity">
    <text evidence="12">Belongs to the papillomaviridae E2 protein family.</text>
</comment>
<evidence type="ECO:0000256" key="2">
    <source>
        <dbReference type="ARBA" id="ARBA00007794"/>
    </source>
</evidence>
<keyword evidence="3 12" id="KW-0678">Repressor</keyword>
<dbReference type="GO" id="GO:0006275">
    <property type="term" value="P:regulation of DNA replication"/>
    <property type="evidence" value="ECO:0007669"/>
    <property type="project" value="UniProtKB-UniRule"/>
</dbReference>
<dbReference type="GO" id="GO:0003700">
    <property type="term" value="F:DNA-binding transcription factor activity"/>
    <property type="evidence" value="ECO:0007669"/>
    <property type="project" value="UniProtKB-UniRule"/>
</dbReference>
<dbReference type="GO" id="GO:0006351">
    <property type="term" value="P:DNA-templated transcription"/>
    <property type="evidence" value="ECO:0007669"/>
    <property type="project" value="UniProtKB-UniRule"/>
</dbReference>
<reference evidence="16 17" key="1">
    <citation type="submission" date="2017-11" db="EMBL/GenBank/DDBJ databases">
        <title>Diverse papillomaviruses identified in Weddell seals breeding on Ross ice shelf, Antarctica.</title>
        <authorList>
            <person name="Smeele Z."/>
            <person name="Burns J."/>
            <person name="Kraberger S."/>
            <person name="Fontenele R.S."/>
            <person name="Waits K."/>
            <person name="Stainton D."/>
            <person name="Van Doorsaler K."/>
            <person name="Varsani A."/>
        </authorList>
    </citation>
    <scope>NUCLEOTIDE SEQUENCE [LARGE SCALE GENOMIC DNA]</scope>
    <source>
        <strain evidence="16">12975</strain>
    </source>
</reference>
<dbReference type="InterPro" id="IPR012677">
    <property type="entry name" value="Nucleotide-bd_a/b_plait_sf"/>
</dbReference>
<keyword evidence="10 12" id="KW-0010">Activator</keyword>
<evidence type="ECO:0000259" key="14">
    <source>
        <dbReference type="Pfam" id="PF00508"/>
    </source>
</evidence>
<dbReference type="EMBL" id="MG571094">
    <property type="protein sequence ID" value="AUT11920.1"/>
    <property type="molecule type" value="Genomic_DNA"/>
</dbReference>
<dbReference type="GO" id="GO:0042025">
    <property type="term" value="C:host cell nucleus"/>
    <property type="evidence" value="ECO:0007669"/>
    <property type="project" value="UniProtKB-SubCell"/>
</dbReference>
<dbReference type="OrthoDB" id="15886at10239"/>
<feature type="region of interest" description="Disordered" evidence="13">
    <location>
        <begin position="202"/>
        <end position="222"/>
    </location>
</feature>
<comment type="caution">
    <text evidence="12">Lacks conserved residue(s) required for the propagation of feature annotation.</text>
</comment>
<dbReference type="InterPro" id="IPR000427">
    <property type="entry name" value="Papillomavirus_E2_C"/>
</dbReference>
<evidence type="ECO:0000256" key="5">
    <source>
        <dbReference type="ARBA" id="ARBA00022553"/>
    </source>
</evidence>
<evidence type="ECO:0000256" key="4">
    <source>
        <dbReference type="ARBA" id="ARBA00022518"/>
    </source>
</evidence>
<evidence type="ECO:0000256" key="9">
    <source>
        <dbReference type="ARBA" id="ARBA00023125"/>
    </source>
</evidence>
<comment type="PTM">
    <text evidence="12">Phosphorylated.</text>
</comment>
<keyword evidence="8 12" id="KW-0805">Transcription regulation</keyword>
<feature type="cross-link" description="Glycyl lysine isopeptide (Lys-Gly) (interchain with G-Cter in SUMO)" evidence="12">
    <location>
        <position position="450"/>
    </location>
</feature>
<feature type="compositionally biased region" description="Gly residues" evidence="13">
    <location>
        <begin position="251"/>
        <end position="263"/>
    </location>
</feature>
<accession>A0A2I8B2Q8</accession>
<dbReference type="Gene3D" id="2.170.200.10">
    <property type="entry name" value="Papillomavirus E2 early protein domain"/>
    <property type="match status" value="1"/>
</dbReference>
<dbReference type="GO" id="GO:0003677">
    <property type="term" value="F:DNA binding"/>
    <property type="evidence" value="ECO:0007669"/>
    <property type="project" value="UniProtKB-UniRule"/>
</dbReference>
<dbReference type="InterPro" id="IPR036050">
    <property type="entry name" value="Regulatory_protein_E2_N"/>
</dbReference>
<evidence type="ECO:0000256" key="7">
    <source>
        <dbReference type="ARBA" id="ARBA00022705"/>
    </source>
</evidence>
<dbReference type="InterPro" id="IPR042504">
    <property type="entry name" value="Regulatory_protein_E2_N_2"/>
</dbReference>
<evidence type="ECO:0000313" key="16">
    <source>
        <dbReference type="EMBL" id="AUT11920.1"/>
    </source>
</evidence>
<keyword evidence="11 12" id="KW-0804">Transcription</keyword>